<sequence length="393" mass="44657">MEISAKNTGEATGLKLELEAKEEELRKLQQADKKIRQRLKTAKKKGKELEGELKKMPAGVLVKPESRVMELLKSGKKWQLSCYPKVFDAKDLTEWKGSVVPVPCTFCKGLIAPGTDLRIPTCGHSYHISCVCSSFGLNHLACWAESCSQTLPTPWVHEFCLDRQVDFEALKERYMCSWDMRSFPPNTELFETEQDMLHITGVPQMHAQRTKWLRELGKALDEKTLHSIHANKSGARLLLFAPQHTIPGTQFRLWSRKNGGIPITEWGKLWGYPSTDFWVFSKQEARHDMAKHNRCLLAITLDTYQLLRSLVEKKFLTVWTTGRIPLETLQSPTSFVTDAAHAVLAPLFASSKVWRCEYCPAQASTSEAVESDHECVEPPQLPPLSRLWLAIRP</sequence>
<dbReference type="Proteomes" id="UP001633002">
    <property type="component" value="Unassembled WGS sequence"/>
</dbReference>
<name>A0ABD3H212_9MARC</name>
<accession>A0ABD3H212</accession>
<proteinExistence type="predicted"/>
<gene>
    <name evidence="2" type="ORF">R1sor_002464</name>
</gene>
<comment type="caution">
    <text evidence="2">The sequence shown here is derived from an EMBL/GenBank/DDBJ whole genome shotgun (WGS) entry which is preliminary data.</text>
</comment>
<evidence type="ECO:0000313" key="3">
    <source>
        <dbReference type="Proteomes" id="UP001633002"/>
    </source>
</evidence>
<keyword evidence="3" id="KW-1185">Reference proteome</keyword>
<protein>
    <recommendedName>
        <fullName evidence="4">RING-type domain-containing protein</fullName>
    </recommendedName>
</protein>
<evidence type="ECO:0008006" key="4">
    <source>
        <dbReference type="Google" id="ProtNLM"/>
    </source>
</evidence>
<reference evidence="2 3" key="1">
    <citation type="submission" date="2024-09" db="EMBL/GenBank/DDBJ databases">
        <title>Chromosome-scale assembly of Riccia sorocarpa.</title>
        <authorList>
            <person name="Paukszto L."/>
        </authorList>
    </citation>
    <scope>NUCLEOTIDE SEQUENCE [LARGE SCALE GENOMIC DNA]</scope>
    <source>
        <strain evidence="2">LP-2024</strain>
        <tissue evidence="2">Aerial parts of the thallus</tissue>
    </source>
</reference>
<organism evidence="2 3">
    <name type="scientific">Riccia sorocarpa</name>
    <dbReference type="NCBI Taxonomy" id="122646"/>
    <lineage>
        <taxon>Eukaryota</taxon>
        <taxon>Viridiplantae</taxon>
        <taxon>Streptophyta</taxon>
        <taxon>Embryophyta</taxon>
        <taxon>Marchantiophyta</taxon>
        <taxon>Marchantiopsida</taxon>
        <taxon>Marchantiidae</taxon>
        <taxon>Marchantiales</taxon>
        <taxon>Ricciaceae</taxon>
        <taxon>Riccia</taxon>
    </lineage>
</organism>
<feature type="coiled-coil region" evidence="1">
    <location>
        <begin position="11"/>
        <end position="45"/>
    </location>
</feature>
<evidence type="ECO:0000313" key="2">
    <source>
        <dbReference type="EMBL" id="KAL3684442.1"/>
    </source>
</evidence>
<dbReference type="EMBL" id="JBJQOH010000006">
    <property type="protein sequence ID" value="KAL3684442.1"/>
    <property type="molecule type" value="Genomic_DNA"/>
</dbReference>
<evidence type="ECO:0000256" key="1">
    <source>
        <dbReference type="SAM" id="Coils"/>
    </source>
</evidence>
<keyword evidence="1" id="KW-0175">Coiled coil</keyword>
<dbReference type="AlphaFoldDB" id="A0ABD3H212"/>